<evidence type="ECO:0000256" key="1">
    <source>
        <dbReference type="ARBA" id="ARBA00022801"/>
    </source>
</evidence>
<dbReference type="RefSeq" id="WP_344901060.1">
    <property type="nucleotide sequence ID" value="NZ_BAABAS010000019.1"/>
</dbReference>
<dbReference type="InterPro" id="IPR050300">
    <property type="entry name" value="GDXG_lipolytic_enzyme"/>
</dbReference>
<keyword evidence="1 3" id="KW-0378">Hydrolase</keyword>
<dbReference type="EMBL" id="BAABAS010000019">
    <property type="protein sequence ID" value="GAA4237891.1"/>
    <property type="molecule type" value="Genomic_DNA"/>
</dbReference>
<dbReference type="PANTHER" id="PTHR48081">
    <property type="entry name" value="AB HYDROLASE SUPERFAMILY PROTEIN C4A8.06C"/>
    <property type="match status" value="1"/>
</dbReference>
<evidence type="ECO:0000259" key="2">
    <source>
        <dbReference type="Pfam" id="PF07859"/>
    </source>
</evidence>
<dbReference type="InterPro" id="IPR013094">
    <property type="entry name" value="AB_hydrolase_3"/>
</dbReference>
<dbReference type="GO" id="GO:0016787">
    <property type="term" value="F:hydrolase activity"/>
    <property type="evidence" value="ECO:0007669"/>
    <property type="project" value="UniProtKB-KW"/>
</dbReference>
<reference evidence="4" key="1">
    <citation type="journal article" date="2019" name="Int. J. Syst. Evol. Microbiol.">
        <title>The Global Catalogue of Microorganisms (GCM) 10K type strain sequencing project: providing services to taxonomists for standard genome sequencing and annotation.</title>
        <authorList>
            <consortium name="The Broad Institute Genomics Platform"/>
            <consortium name="The Broad Institute Genome Sequencing Center for Infectious Disease"/>
            <person name="Wu L."/>
            <person name="Ma J."/>
        </authorList>
    </citation>
    <scope>NUCLEOTIDE SEQUENCE [LARGE SCALE GENOMIC DNA]</scope>
    <source>
        <strain evidence="4">JCM 17440</strain>
    </source>
</reference>
<dbReference type="Proteomes" id="UP001501710">
    <property type="component" value="Unassembled WGS sequence"/>
</dbReference>
<evidence type="ECO:0000313" key="3">
    <source>
        <dbReference type="EMBL" id="GAA4237891.1"/>
    </source>
</evidence>
<accession>A0ABP8CDF8</accession>
<comment type="caution">
    <text evidence="3">The sequence shown here is derived from an EMBL/GenBank/DDBJ whole genome shotgun (WGS) entry which is preliminary data.</text>
</comment>
<sequence length="318" mass="34268">MTYAFDPELAPWVAMLPRLTLADVDQARRDEVEMSRQLPPYEPPVPVETRDLTVPGPQGAPDVQIRIFTPANRGAALPGLLYLHPGGFVIGGIDVFPDDATLIAAEVGAVVVSVEYRLAPEHPFPAGLEDCYAALTWTADHAADLGIDPARLAVGGESSGGGLSAAVALLTRDRGGPTLCFQLLGTPELDDRLDTPSMRAYLDTPGWHRPNAELSWDYYLGEGVRGTADVSPYAAPARTDDLSALPPAYVTACEFDPLRDEGLIYAQRLLQAGVATELHHYPGTFHGSMVIKDAAISKRMYTDRLTALHRALHPKPTP</sequence>
<dbReference type="PANTHER" id="PTHR48081:SF8">
    <property type="entry name" value="ALPHA_BETA HYDROLASE FOLD-3 DOMAIN-CONTAINING PROTEIN-RELATED"/>
    <property type="match status" value="1"/>
</dbReference>
<organism evidence="3 4">
    <name type="scientific">Actinomadura meridiana</name>
    <dbReference type="NCBI Taxonomy" id="559626"/>
    <lineage>
        <taxon>Bacteria</taxon>
        <taxon>Bacillati</taxon>
        <taxon>Actinomycetota</taxon>
        <taxon>Actinomycetes</taxon>
        <taxon>Streptosporangiales</taxon>
        <taxon>Thermomonosporaceae</taxon>
        <taxon>Actinomadura</taxon>
    </lineage>
</organism>
<gene>
    <name evidence="3" type="ORF">GCM10022254_51580</name>
</gene>
<keyword evidence="4" id="KW-1185">Reference proteome</keyword>
<dbReference type="Gene3D" id="3.40.50.1820">
    <property type="entry name" value="alpha/beta hydrolase"/>
    <property type="match status" value="1"/>
</dbReference>
<dbReference type="Pfam" id="PF07859">
    <property type="entry name" value="Abhydrolase_3"/>
    <property type="match status" value="1"/>
</dbReference>
<name>A0ABP8CDF8_9ACTN</name>
<evidence type="ECO:0000313" key="4">
    <source>
        <dbReference type="Proteomes" id="UP001501710"/>
    </source>
</evidence>
<proteinExistence type="predicted"/>
<dbReference type="SUPFAM" id="SSF53474">
    <property type="entry name" value="alpha/beta-Hydrolases"/>
    <property type="match status" value="1"/>
</dbReference>
<feature type="domain" description="Alpha/beta hydrolase fold-3" evidence="2">
    <location>
        <begin position="80"/>
        <end position="288"/>
    </location>
</feature>
<protein>
    <submittedName>
        <fullName evidence="3">Alpha/beta hydrolase</fullName>
    </submittedName>
</protein>
<dbReference type="InterPro" id="IPR029058">
    <property type="entry name" value="AB_hydrolase_fold"/>
</dbReference>